<organism evidence="4 5">
    <name type="scientific">Kineococcus xinjiangensis</name>
    <dbReference type="NCBI Taxonomy" id="512762"/>
    <lineage>
        <taxon>Bacteria</taxon>
        <taxon>Bacillati</taxon>
        <taxon>Actinomycetota</taxon>
        <taxon>Actinomycetes</taxon>
        <taxon>Kineosporiales</taxon>
        <taxon>Kineosporiaceae</taxon>
        <taxon>Kineococcus</taxon>
    </lineage>
</organism>
<dbReference type="OrthoDB" id="119501at2"/>
<evidence type="ECO:0000256" key="2">
    <source>
        <dbReference type="ARBA" id="ARBA00023315"/>
    </source>
</evidence>
<reference evidence="4 5" key="1">
    <citation type="submission" date="2018-02" db="EMBL/GenBank/DDBJ databases">
        <title>Genomic Encyclopedia of Archaeal and Bacterial Type Strains, Phase II (KMG-II): from individual species to whole genera.</title>
        <authorList>
            <person name="Goeker M."/>
        </authorList>
    </citation>
    <scope>NUCLEOTIDE SEQUENCE [LARGE SCALE GENOMIC DNA]</scope>
    <source>
        <strain evidence="4 5">DSM 22857</strain>
    </source>
</reference>
<keyword evidence="2" id="KW-0012">Acyltransferase</keyword>
<dbReference type="GO" id="GO:0016747">
    <property type="term" value="F:acyltransferase activity, transferring groups other than amino-acyl groups"/>
    <property type="evidence" value="ECO:0007669"/>
    <property type="project" value="InterPro"/>
</dbReference>
<dbReference type="RefSeq" id="WP_104431004.1">
    <property type="nucleotide sequence ID" value="NZ_PTJD01000001.1"/>
</dbReference>
<dbReference type="EMBL" id="PTJD01000001">
    <property type="protein sequence ID" value="PPK98624.1"/>
    <property type="molecule type" value="Genomic_DNA"/>
</dbReference>
<dbReference type="GO" id="GO:0005840">
    <property type="term" value="C:ribosome"/>
    <property type="evidence" value="ECO:0007669"/>
    <property type="project" value="UniProtKB-KW"/>
</dbReference>
<dbReference type="Proteomes" id="UP000239485">
    <property type="component" value="Unassembled WGS sequence"/>
</dbReference>
<proteinExistence type="predicted"/>
<dbReference type="AlphaFoldDB" id="A0A2S6IW90"/>
<name>A0A2S6IW90_9ACTN</name>
<protein>
    <submittedName>
        <fullName evidence="4">Ribosomal protein S18 acetylase RimI-like enzyme</fullName>
    </submittedName>
</protein>
<accession>A0A2S6IW90</accession>
<dbReference type="PANTHER" id="PTHR43877">
    <property type="entry name" value="AMINOALKYLPHOSPHONATE N-ACETYLTRANSFERASE-RELATED-RELATED"/>
    <property type="match status" value="1"/>
</dbReference>
<dbReference type="Gene3D" id="3.40.630.30">
    <property type="match status" value="1"/>
</dbReference>
<keyword evidence="4" id="KW-0687">Ribonucleoprotein</keyword>
<sequence length="201" mass="21841">MTTSAVPACAVALSAALVPVVPSPLVRFRDADVADVPDVVALVESAYRGEASREGWTTEADLLDGQRTDPEGIAELLADPAGVVLLAESDDDGLLGCCNLQRRGGVAYFGLFAVRPRRQGGGLGSALLAEASRRARQEWGCTAMEMTVLRQREELLAFYRRRGFAETGERVPFPYGQERFGLPRRDDLEMFVLRRSLVTPG</sequence>
<gene>
    <name evidence="4" type="ORF">CLV92_101323</name>
</gene>
<comment type="caution">
    <text evidence="4">The sequence shown here is derived from an EMBL/GenBank/DDBJ whole genome shotgun (WGS) entry which is preliminary data.</text>
</comment>
<dbReference type="SUPFAM" id="SSF55729">
    <property type="entry name" value="Acyl-CoA N-acyltransferases (Nat)"/>
    <property type="match status" value="1"/>
</dbReference>
<dbReference type="CDD" id="cd04301">
    <property type="entry name" value="NAT_SF"/>
    <property type="match status" value="1"/>
</dbReference>
<evidence type="ECO:0000313" key="5">
    <source>
        <dbReference type="Proteomes" id="UP000239485"/>
    </source>
</evidence>
<evidence type="ECO:0000259" key="3">
    <source>
        <dbReference type="PROSITE" id="PS51186"/>
    </source>
</evidence>
<dbReference type="InterPro" id="IPR016181">
    <property type="entry name" value="Acyl_CoA_acyltransferase"/>
</dbReference>
<keyword evidence="5" id="KW-1185">Reference proteome</keyword>
<dbReference type="PROSITE" id="PS51186">
    <property type="entry name" value="GNAT"/>
    <property type="match status" value="1"/>
</dbReference>
<dbReference type="InterPro" id="IPR000182">
    <property type="entry name" value="GNAT_dom"/>
</dbReference>
<dbReference type="InterPro" id="IPR050832">
    <property type="entry name" value="Bact_Acetyltransf"/>
</dbReference>
<keyword evidence="4" id="KW-0689">Ribosomal protein</keyword>
<dbReference type="PANTHER" id="PTHR43877:SF2">
    <property type="entry name" value="AMINOALKYLPHOSPHONATE N-ACETYLTRANSFERASE-RELATED"/>
    <property type="match status" value="1"/>
</dbReference>
<dbReference type="Pfam" id="PF00583">
    <property type="entry name" value="Acetyltransf_1"/>
    <property type="match status" value="1"/>
</dbReference>
<evidence type="ECO:0000256" key="1">
    <source>
        <dbReference type="ARBA" id="ARBA00022679"/>
    </source>
</evidence>
<keyword evidence="1" id="KW-0808">Transferase</keyword>
<evidence type="ECO:0000313" key="4">
    <source>
        <dbReference type="EMBL" id="PPK98624.1"/>
    </source>
</evidence>
<feature type="domain" description="N-acetyltransferase" evidence="3">
    <location>
        <begin position="26"/>
        <end position="189"/>
    </location>
</feature>